<proteinExistence type="predicted"/>
<dbReference type="RefSeq" id="WP_285756932.1">
    <property type="nucleotide sequence ID" value="NZ_BSQG01000001.1"/>
</dbReference>
<comment type="caution">
    <text evidence="3">The sequence shown here is derived from an EMBL/GenBank/DDBJ whole genome shotgun (WGS) entry which is preliminary data.</text>
</comment>
<feature type="transmembrane region" description="Helical" evidence="2">
    <location>
        <begin position="210"/>
        <end position="229"/>
    </location>
</feature>
<dbReference type="EMBL" id="BSQG01000001">
    <property type="protein sequence ID" value="GLU46070.1"/>
    <property type="molecule type" value="Genomic_DNA"/>
</dbReference>
<feature type="compositionally biased region" description="Basic and acidic residues" evidence="1">
    <location>
        <begin position="178"/>
        <end position="192"/>
    </location>
</feature>
<evidence type="ECO:0000256" key="2">
    <source>
        <dbReference type="SAM" id="Phobius"/>
    </source>
</evidence>
<protein>
    <recommendedName>
        <fullName evidence="5">DUF308 domain-containing protein</fullName>
    </recommendedName>
</protein>
<feature type="compositionally biased region" description="Basic and acidic residues" evidence="1">
    <location>
        <begin position="76"/>
        <end position="90"/>
    </location>
</feature>
<feature type="region of interest" description="Disordered" evidence="1">
    <location>
        <begin position="134"/>
        <end position="205"/>
    </location>
</feature>
<keyword evidence="2" id="KW-0812">Transmembrane</keyword>
<accession>A0A9W6UHK4</accession>
<feature type="region of interest" description="Disordered" evidence="1">
    <location>
        <begin position="76"/>
        <end position="120"/>
    </location>
</feature>
<name>A0A9W6UHK4_9ACTN</name>
<evidence type="ECO:0000313" key="3">
    <source>
        <dbReference type="EMBL" id="GLU46070.1"/>
    </source>
</evidence>
<keyword evidence="4" id="KW-1185">Reference proteome</keyword>
<dbReference type="AlphaFoldDB" id="A0A9W6UHK4"/>
<organism evidence="3 4">
    <name type="scientific">Nocardiopsis ansamitocini</name>
    <dbReference type="NCBI Taxonomy" id="1670832"/>
    <lineage>
        <taxon>Bacteria</taxon>
        <taxon>Bacillati</taxon>
        <taxon>Actinomycetota</taxon>
        <taxon>Actinomycetes</taxon>
        <taxon>Streptosporangiales</taxon>
        <taxon>Nocardiopsidaceae</taxon>
        <taxon>Nocardiopsis</taxon>
    </lineage>
</organism>
<gene>
    <name evidence="3" type="ORF">Nans01_04210</name>
</gene>
<feature type="transmembrane region" description="Helical" evidence="2">
    <location>
        <begin position="235"/>
        <end position="253"/>
    </location>
</feature>
<sequence>MTDRRGNGLLADTYVPLILLPPTLADTMLSALGRAGIAAYATPLDNDVLEPSEAPGDEPPTDHLYVDANERRAAEEVLRTELPDLEERQDPAGPAVVDVAPDEDKRQPSPDASAATGDDAVWEDLVSRFYESAAPERAWPDAENVSTDPPSAPDSEDTGGNDDVGTTSLLSDPQRLGSTERRRPTGPDDGDHFVPPPPPPFPRGDLTSRLAWAGLIGGPAALLVATLIGMSIQGWQVLAILAAFVAGFVVLLIRMGDQPPSDSGPDDGAVI</sequence>
<keyword evidence="2" id="KW-0472">Membrane</keyword>
<reference evidence="3" key="1">
    <citation type="submission" date="2023-02" db="EMBL/GenBank/DDBJ databases">
        <title>Nocardiopsis ansamitocini NBRC 112285.</title>
        <authorList>
            <person name="Ichikawa N."/>
            <person name="Sato H."/>
            <person name="Tonouchi N."/>
        </authorList>
    </citation>
    <scope>NUCLEOTIDE SEQUENCE</scope>
    <source>
        <strain evidence="3">NBRC 112285</strain>
    </source>
</reference>
<dbReference type="Proteomes" id="UP001165092">
    <property type="component" value="Unassembled WGS sequence"/>
</dbReference>
<evidence type="ECO:0008006" key="5">
    <source>
        <dbReference type="Google" id="ProtNLM"/>
    </source>
</evidence>
<evidence type="ECO:0000256" key="1">
    <source>
        <dbReference type="SAM" id="MobiDB-lite"/>
    </source>
</evidence>
<keyword evidence="2" id="KW-1133">Transmembrane helix</keyword>
<evidence type="ECO:0000313" key="4">
    <source>
        <dbReference type="Proteomes" id="UP001165092"/>
    </source>
</evidence>